<feature type="region of interest" description="Disordered" evidence="1">
    <location>
        <begin position="337"/>
        <end position="366"/>
    </location>
</feature>
<dbReference type="PROSITE" id="PS51257">
    <property type="entry name" value="PROKAR_LIPOPROTEIN"/>
    <property type="match status" value="1"/>
</dbReference>
<evidence type="ECO:0000313" key="4">
    <source>
        <dbReference type="Proteomes" id="UP001552521"/>
    </source>
</evidence>
<dbReference type="Gene3D" id="3.40.190.10">
    <property type="entry name" value="Periplasmic binding protein-like II"/>
    <property type="match status" value="2"/>
</dbReference>
<organism evidence="3 4">
    <name type="scientific">Streptomyces kurssanovii</name>
    <dbReference type="NCBI Taxonomy" id="67312"/>
    <lineage>
        <taxon>Bacteria</taxon>
        <taxon>Bacillati</taxon>
        <taxon>Actinomycetota</taxon>
        <taxon>Actinomycetes</taxon>
        <taxon>Kitasatosporales</taxon>
        <taxon>Streptomycetaceae</taxon>
        <taxon>Streptomyces</taxon>
    </lineage>
</organism>
<evidence type="ECO:0000313" key="3">
    <source>
        <dbReference type="EMBL" id="MEV4680074.1"/>
    </source>
</evidence>
<dbReference type="PANTHER" id="PTHR30024">
    <property type="entry name" value="ALIPHATIC SULFONATES-BINDING PROTEIN-RELATED"/>
    <property type="match status" value="1"/>
</dbReference>
<name>A0ABV3HND0_9ACTN</name>
<evidence type="ECO:0000256" key="1">
    <source>
        <dbReference type="SAM" id="MobiDB-lite"/>
    </source>
</evidence>
<gene>
    <name evidence="3" type="ORF">AB0K36_04695</name>
</gene>
<dbReference type="RefSeq" id="WP_364588238.1">
    <property type="nucleotide sequence ID" value="NZ_JBFAQK010000003.1"/>
</dbReference>
<accession>A0ABV3HND0</accession>
<dbReference type="Proteomes" id="UP001552521">
    <property type="component" value="Unassembled WGS sequence"/>
</dbReference>
<protein>
    <submittedName>
        <fullName evidence="3">ABC transporter substrate-binding protein</fullName>
    </submittedName>
</protein>
<keyword evidence="4" id="KW-1185">Reference proteome</keyword>
<dbReference type="InterPro" id="IPR015168">
    <property type="entry name" value="SsuA/THI5"/>
</dbReference>
<dbReference type="Pfam" id="PF09084">
    <property type="entry name" value="NMT1"/>
    <property type="match status" value="1"/>
</dbReference>
<dbReference type="SUPFAM" id="SSF53850">
    <property type="entry name" value="Periplasmic binding protein-like II"/>
    <property type="match status" value="1"/>
</dbReference>
<reference evidence="3 4" key="1">
    <citation type="submission" date="2024-06" db="EMBL/GenBank/DDBJ databases">
        <title>The Natural Products Discovery Center: Release of the First 8490 Sequenced Strains for Exploring Actinobacteria Biosynthetic Diversity.</title>
        <authorList>
            <person name="Kalkreuter E."/>
            <person name="Kautsar S.A."/>
            <person name="Yang D."/>
            <person name="Bader C.D."/>
            <person name="Teijaro C.N."/>
            <person name="Fluegel L."/>
            <person name="Davis C.M."/>
            <person name="Simpson J.R."/>
            <person name="Lauterbach L."/>
            <person name="Steele A.D."/>
            <person name="Gui C."/>
            <person name="Meng S."/>
            <person name="Li G."/>
            <person name="Viehrig K."/>
            <person name="Ye F."/>
            <person name="Su P."/>
            <person name="Kiefer A.F."/>
            <person name="Nichols A."/>
            <person name="Cepeda A.J."/>
            <person name="Yan W."/>
            <person name="Fan B."/>
            <person name="Jiang Y."/>
            <person name="Adhikari A."/>
            <person name="Zheng C.-J."/>
            <person name="Schuster L."/>
            <person name="Cowan T.M."/>
            <person name="Smanski M.J."/>
            <person name="Chevrette M.G."/>
            <person name="De Carvalho L.P.S."/>
            <person name="Shen B."/>
        </authorList>
    </citation>
    <scope>NUCLEOTIDE SEQUENCE [LARGE SCALE GENOMIC DNA]</scope>
    <source>
        <strain evidence="3 4">NPDC049344</strain>
    </source>
</reference>
<feature type="domain" description="SsuA/THI5-like" evidence="2">
    <location>
        <begin position="79"/>
        <end position="264"/>
    </location>
</feature>
<dbReference type="EMBL" id="JBFAQK010000003">
    <property type="protein sequence ID" value="MEV4680074.1"/>
    <property type="molecule type" value="Genomic_DNA"/>
</dbReference>
<comment type="caution">
    <text evidence="3">The sequence shown here is derived from an EMBL/GenBank/DDBJ whole genome shotgun (WGS) entry which is preliminary data.</text>
</comment>
<evidence type="ECO:0000259" key="2">
    <source>
        <dbReference type="Pfam" id="PF09084"/>
    </source>
</evidence>
<sequence length="366" mass="38961">MSTLRPADRRRFLALLGLSAVAVGCGTAVGGGGSGKGGTRTLRYQGWTGQVTPAELAQDLGHLEDVKLEWVGDTISGPQDIQSAATGQTDFGGAFNGAVVKLAANGTPVKAVISYYGADKDAYSGYYVLADSPIRSARDLIGKRVGMNTLGAHSEAMLDIYLQRGGLSATEADRVESLVVPPVNTEQSLRQKQIDVAVLSGVLRDKALASGGLRPIFTDHQLLGSFSAGTYVMTERFVEQNPDTVRTFVTGVGRAIDWSRTTPRDEVVARMTEIVKKRGRNEDVATLRYWKSFGVARPGGRIDGDEFRLWIDWLAERGDIDRGRVRLDALYSNDYNAAASASPSPSAPKATASGTTATATATASGR</sequence>
<proteinExistence type="predicted"/>